<dbReference type="EMBL" id="JACIJJ010000004">
    <property type="protein sequence ID" value="MBB5699328.1"/>
    <property type="molecule type" value="Genomic_DNA"/>
</dbReference>
<name>A0A7W9EIL8_9SPHN</name>
<evidence type="ECO:0000313" key="2">
    <source>
        <dbReference type="Proteomes" id="UP000557739"/>
    </source>
</evidence>
<dbReference type="Proteomes" id="UP000557739">
    <property type="component" value="Unassembled WGS sequence"/>
</dbReference>
<proteinExistence type="predicted"/>
<organism evidence="1 2">
    <name type="scientific">Sphingomonas yantingensis</name>
    <dbReference type="NCBI Taxonomy" id="1241761"/>
    <lineage>
        <taxon>Bacteria</taxon>
        <taxon>Pseudomonadati</taxon>
        <taxon>Pseudomonadota</taxon>
        <taxon>Alphaproteobacteria</taxon>
        <taxon>Sphingomonadales</taxon>
        <taxon>Sphingomonadaceae</taxon>
        <taxon>Sphingomonas</taxon>
    </lineage>
</organism>
<evidence type="ECO:0008006" key="3">
    <source>
        <dbReference type="Google" id="ProtNLM"/>
    </source>
</evidence>
<keyword evidence="2" id="KW-1185">Reference proteome</keyword>
<sequence length="631" mass="65062">MAIKSAAANNEVFLQGTYLGIGINADGTLGSTKAAPTGLASDTATGLTRVGMIADLDGFGVGNKMVLNDVLLQGRAIEGFNIGYKTGGKTFVQSNLLLTGYSEVDGTLTNTSEKGVASASWNGQTTEKLAVSQKISLADDAKYIRIDVTLTNQSGAAMNDVRYMRSFDPDQSDKYATTNKIESQGVEGALVSAYLNATNPFFLYSNDDRAVASFYGFVNTDPYAAAAYDKAQAKGYTAKADQTLNLTFGLGTLGAGASTTITLYMGVTDNLKATIAQIDSREGATTPPRPVVNDAPDAVNDSFSLKQDASVTGNVLANDRDANGDALTALLKSGPANGTVSFSADGSFVYTAKAGFSGTDSFSYTASDGKATDVATVTLSIEAAPVVPPVVVPPVVTDLAGRAGTVVGTSSASETLSGKVGANSFFFDEGVTGNDRIVNFEKNDVLVFDKMLYDGNKDGIIALSGNVVSIDAPKSGDMLKIDGVSALRFLGIDDAGHAVYGDASVRPRGAKESTLADNTFSGDKGDKKKDVFFFDTALGADLGSDTINLFGKRDLIATTTKLADGNNDGIVTGDGGLFALGDGLGSIALKGSAGAAVSSIEFDGTVVRDNVTYYVYSLVGSTGTDASDLGF</sequence>
<dbReference type="Gene3D" id="2.60.40.3440">
    <property type="match status" value="1"/>
</dbReference>
<dbReference type="Pfam" id="PF17963">
    <property type="entry name" value="Big_9"/>
    <property type="match status" value="1"/>
</dbReference>
<gene>
    <name evidence="1" type="ORF">FHR19_002694</name>
</gene>
<dbReference type="RefSeq" id="WP_184029262.1">
    <property type="nucleotide sequence ID" value="NZ_JACIJJ010000004.1"/>
</dbReference>
<dbReference type="AlphaFoldDB" id="A0A7W9EIL8"/>
<evidence type="ECO:0000313" key="1">
    <source>
        <dbReference type="EMBL" id="MBB5699328.1"/>
    </source>
</evidence>
<protein>
    <recommendedName>
        <fullName evidence="3">RapA2 cadherin-like domain-containing protein</fullName>
    </recommendedName>
</protein>
<accession>A0A7W9EIL8</accession>
<comment type="caution">
    <text evidence="1">The sequence shown here is derived from an EMBL/GenBank/DDBJ whole genome shotgun (WGS) entry which is preliminary data.</text>
</comment>
<reference evidence="1 2" key="1">
    <citation type="submission" date="2020-08" db="EMBL/GenBank/DDBJ databases">
        <title>Genomic Encyclopedia of Type Strains, Phase IV (KMG-IV): sequencing the most valuable type-strain genomes for metagenomic binning, comparative biology and taxonomic classification.</title>
        <authorList>
            <person name="Goeker M."/>
        </authorList>
    </citation>
    <scope>NUCLEOTIDE SEQUENCE [LARGE SCALE GENOMIC DNA]</scope>
    <source>
        <strain evidence="1 2">DSM 27244</strain>
    </source>
</reference>